<feature type="region of interest" description="Disordered" evidence="1">
    <location>
        <begin position="176"/>
        <end position="200"/>
    </location>
</feature>
<reference evidence="2 3" key="1">
    <citation type="submission" date="2024-08" db="EMBL/GenBank/DDBJ databases">
        <title>Genome mining of Saccharopolyspora cebuensis PGLac3 from Nigerian medicinal plant.</title>
        <authorList>
            <person name="Ezeobiora C.E."/>
            <person name="Igbokwe N.H."/>
            <person name="Amin D.H."/>
            <person name="Mendie U.E."/>
        </authorList>
    </citation>
    <scope>NUCLEOTIDE SEQUENCE [LARGE SCALE GENOMIC DNA]</scope>
    <source>
        <strain evidence="2 3">PGLac3</strain>
    </source>
</reference>
<evidence type="ECO:0000256" key="1">
    <source>
        <dbReference type="SAM" id="MobiDB-lite"/>
    </source>
</evidence>
<dbReference type="RefSeq" id="WP_345367895.1">
    <property type="nucleotide sequence ID" value="NZ_BAABII010000020.1"/>
</dbReference>
<accession>A0ABV4CBL9</accession>
<comment type="caution">
    <text evidence="2">The sequence shown here is derived from an EMBL/GenBank/DDBJ whole genome shotgun (WGS) entry which is preliminary data.</text>
</comment>
<dbReference type="Proteomes" id="UP001564626">
    <property type="component" value="Unassembled WGS sequence"/>
</dbReference>
<gene>
    <name evidence="2" type="ORF">AB8O55_03840</name>
</gene>
<sequence>MTAPAPWCVRLVPVPARHQEASAPVEWTELRARCRPRVDELLRTVGLPDPWDVDAFLDRLERARGRQIDLCAMAWTVGESTGGWQRRADHDIIVYPDNTTSLHQDHIILHEVGHLVSQHAGRCVLSLREAQRRAPSLHPAAFAHLLDRLTLEAEEHEAETIATMLLARIGRQLRRDHRPAPPDAPTAAALGRLTSTFDEP</sequence>
<evidence type="ECO:0000313" key="3">
    <source>
        <dbReference type="Proteomes" id="UP001564626"/>
    </source>
</evidence>
<proteinExistence type="predicted"/>
<evidence type="ECO:0000313" key="2">
    <source>
        <dbReference type="EMBL" id="MEY8038515.1"/>
    </source>
</evidence>
<dbReference type="EMBL" id="JBGEHV010000004">
    <property type="protein sequence ID" value="MEY8038515.1"/>
    <property type="molecule type" value="Genomic_DNA"/>
</dbReference>
<organism evidence="2 3">
    <name type="scientific">Saccharopolyspora cebuensis</name>
    <dbReference type="NCBI Taxonomy" id="418759"/>
    <lineage>
        <taxon>Bacteria</taxon>
        <taxon>Bacillati</taxon>
        <taxon>Actinomycetota</taxon>
        <taxon>Actinomycetes</taxon>
        <taxon>Pseudonocardiales</taxon>
        <taxon>Pseudonocardiaceae</taxon>
        <taxon>Saccharopolyspora</taxon>
    </lineage>
</organism>
<name>A0ABV4CBL9_9PSEU</name>
<evidence type="ECO:0008006" key="4">
    <source>
        <dbReference type="Google" id="ProtNLM"/>
    </source>
</evidence>
<keyword evidence="3" id="KW-1185">Reference proteome</keyword>
<protein>
    <recommendedName>
        <fullName evidence="4">IrrE N-terminal-like domain-containing protein</fullName>
    </recommendedName>
</protein>